<protein>
    <submittedName>
        <fullName evidence="1">Uncharacterized protein</fullName>
    </submittedName>
</protein>
<dbReference type="AlphaFoldDB" id="A0ABD0YAZ3"/>
<dbReference type="EMBL" id="JBFDAA010000010">
    <property type="protein sequence ID" value="KAL1124412.1"/>
    <property type="molecule type" value="Genomic_DNA"/>
</dbReference>
<dbReference type="Proteomes" id="UP001558652">
    <property type="component" value="Unassembled WGS sequence"/>
</dbReference>
<gene>
    <name evidence="1" type="ORF">AAG570_001041</name>
</gene>
<dbReference type="Gene3D" id="2.60.40.60">
    <property type="entry name" value="Cadherins"/>
    <property type="match status" value="1"/>
</dbReference>
<keyword evidence="2" id="KW-1185">Reference proteome</keyword>
<organism evidence="1 2">
    <name type="scientific">Ranatra chinensis</name>
    <dbReference type="NCBI Taxonomy" id="642074"/>
    <lineage>
        <taxon>Eukaryota</taxon>
        <taxon>Metazoa</taxon>
        <taxon>Ecdysozoa</taxon>
        <taxon>Arthropoda</taxon>
        <taxon>Hexapoda</taxon>
        <taxon>Insecta</taxon>
        <taxon>Pterygota</taxon>
        <taxon>Neoptera</taxon>
        <taxon>Paraneoptera</taxon>
        <taxon>Hemiptera</taxon>
        <taxon>Heteroptera</taxon>
        <taxon>Panheteroptera</taxon>
        <taxon>Nepomorpha</taxon>
        <taxon>Nepidae</taxon>
        <taxon>Ranatrinae</taxon>
        <taxon>Ranatra</taxon>
    </lineage>
</organism>
<name>A0ABD0YAZ3_9HEMI</name>
<accession>A0ABD0YAZ3</accession>
<sequence>MASKRRNMFYESKKQETAEIASRIRYEITSGNIGGAFAVKNMTGAIYVAGALDYETRKRAGRRLEVFTTGLITAPKMKYRLHFVPAFFRRSAPVKNGPILATDFKRHLIALMVDCLFLDLLPG</sequence>
<evidence type="ECO:0000313" key="1">
    <source>
        <dbReference type="EMBL" id="KAL1124412.1"/>
    </source>
</evidence>
<comment type="caution">
    <text evidence="1">The sequence shown here is derived from an EMBL/GenBank/DDBJ whole genome shotgun (WGS) entry which is preliminary data.</text>
</comment>
<proteinExistence type="predicted"/>
<dbReference type="SUPFAM" id="SSF49313">
    <property type="entry name" value="Cadherin-like"/>
    <property type="match status" value="1"/>
</dbReference>
<reference evidence="1 2" key="1">
    <citation type="submission" date="2024-07" db="EMBL/GenBank/DDBJ databases">
        <title>Chromosome-level genome assembly of the water stick insect Ranatra chinensis (Heteroptera: Nepidae).</title>
        <authorList>
            <person name="Liu X."/>
        </authorList>
    </citation>
    <scope>NUCLEOTIDE SEQUENCE [LARGE SCALE GENOMIC DNA]</scope>
    <source>
        <strain evidence="1">Cailab_2021Rc</strain>
        <tissue evidence="1">Muscle</tissue>
    </source>
</reference>
<dbReference type="InterPro" id="IPR015919">
    <property type="entry name" value="Cadherin-like_sf"/>
</dbReference>
<dbReference type="CDD" id="cd11304">
    <property type="entry name" value="Cadherin_repeat"/>
    <property type="match status" value="1"/>
</dbReference>
<evidence type="ECO:0000313" key="2">
    <source>
        <dbReference type="Proteomes" id="UP001558652"/>
    </source>
</evidence>